<organism evidence="1 2">
    <name type="scientific">Arctium lappa</name>
    <name type="common">Greater burdock</name>
    <name type="synonym">Lappa major</name>
    <dbReference type="NCBI Taxonomy" id="4217"/>
    <lineage>
        <taxon>Eukaryota</taxon>
        <taxon>Viridiplantae</taxon>
        <taxon>Streptophyta</taxon>
        <taxon>Embryophyta</taxon>
        <taxon>Tracheophyta</taxon>
        <taxon>Spermatophyta</taxon>
        <taxon>Magnoliopsida</taxon>
        <taxon>eudicotyledons</taxon>
        <taxon>Gunneridae</taxon>
        <taxon>Pentapetalae</taxon>
        <taxon>asterids</taxon>
        <taxon>campanulids</taxon>
        <taxon>Asterales</taxon>
        <taxon>Asteraceae</taxon>
        <taxon>Carduoideae</taxon>
        <taxon>Cardueae</taxon>
        <taxon>Arctiinae</taxon>
        <taxon>Arctium</taxon>
    </lineage>
</organism>
<sequence length="90" mass="10103">MVESALVTIYTNRSRLPPARILFLLRLPMLEGLGSEFMYGLVRSGLAEADEVHSFELLRSKSFYSIKFPLFSPTTGNNDELVVCLSVLCM</sequence>
<gene>
    <name evidence="1" type="ORF">L6452_03294</name>
</gene>
<accession>A0ACB9FL99</accession>
<evidence type="ECO:0000313" key="1">
    <source>
        <dbReference type="EMBL" id="KAI3772119.1"/>
    </source>
</evidence>
<dbReference type="EMBL" id="CM042047">
    <property type="protein sequence ID" value="KAI3772119.1"/>
    <property type="molecule type" value="Genomic_DNA"/>
</dbReference>
<evidence type="ECO:0000313" key="2">
    <source>
        <dbReference type="Proteomes" id="UP001055879"/>
    </source>
</evidence>
<reference evidence="1 2" key="2">
    <citation type="journal article" date="2022" name="Mol. Ecol. Resour.">
        <title>The genomes of chicory, endive, great burdock and yacon provide insights into Asteraceae paleo-polyploidization history and plant inulin production.</title>
        <authorList>
            <person name="Fan W."/>
            <person name="Wang S."/>
            <person name="Wang H."/>
            <person name="Wang A."/>
            <person name="Jiang F."/>
            <person name="Liu H."/>
            <person name="Zhao H."/>
            <person name="Xu D."/>
            <person name="Zhang Y."/>
        </authorList>
    </citation>
    <scope>NUCLEOTIDE SEQUENCE [LARGE SCALE GENOMIC DNA]</scope>
    <source>
        <strain evidence="2">cv. Niubang</strain>
    </source>
</reference>
<dbReference type="Proteomes" id="UP001055879">
    <property type="component" value="Linkage Group LG01"/>
</dbReference>
<keyword evidence="2" id="KW-1185">Reference proteome</keyword>
<name>A0ACB9FL99_ARCLA</name>
<reference evidence="2" key="1">
    <citation type="journal article" date="2022" name="Mol. Ecol. Resour.">
        <title>The genomes of chicory, endive, great burdock and yacon provide insights into Asteraceae palaeo-polyploidization history and plant inulin production.</title>
        <authorList>
            <person name="Fan W."/>
            <person name="Wang S."/>
            <person name="Wang H."/>
            <person name="Wang A."/>
            <person name="Jiang F."/>
            <person name="Liu H."/>
            <person name="Zhao H."/>
            <person name="Xu D."/>
            <person name="Zhang Y."/>
        </authorList>
    </citation>
    <scope>NUCLEOTIDE SEQUENCE [LARGE SCALE GENOMIC DNA]</scope>
    <source>
        <strain evidence="2">cv. Niubang</strain>
    </source>
</reference>
<protein>
    <submittedName>
        <fullName evidence="1">Uncharacterized protein</fullName>
    </submittedName>
</protein>
<comment type="caution">
    <text evidence="1">The sequence shown here is derived from an EMBL/GenBank/DDBJ whole genome shotgun (WGS) entry which is preliminary data.</text>
</comment>
<proteinExistence type="predicted"/>